<organism evidence="1 2">
    <name type="scientific">Dreissena polymorpha</name>
    <name type="common">Zebra mussel</name>
    <name type="synonym">Mytilus polymorpha</name>
    <dbReference type="NCBI Taxonomy" id="45954"/>
    <lineage>
        <taxon>Eukaryota</taxon>
        <taxon>Metazoa</taxon>
        <taxon>Spiralia</taxon>
        <taxon>Lophotrochozoa</taxon>
        <taxon>Mollusca</taxon>
        <taxon>Bivalvia</taxon>
        <taxon>Autobranchia</taxon>
        <taxon>Heteroconchia</taxon>
        <taxon>Euheterodonta</taxon>
        <taxon>Imparidentia</taxon>
        <taxon>Neoheterodontei</taxon>
        <taxon>Myida</taxon>
        <taxon>Dreissenoidea</taxon>
        <taxon>Dreissenidae</taxon>
        <taxon>Dreissena</taxon>
    </lineage>
</organism>
<dbReference type="EMBL" id="JAIWYP010000006">
    <property type="protein sequence ID" value="KAH3815834.1"/>
    <property type="molecule type" value="Genomic_DNA"/>
</dbReference>
<dbReference type="AlphaFoldDB" id="A0A9D4GI21"/>
<proteinExistence type="predicted"/>
<accession>A0A9D4GI21</accession>
<comment type="caution">
    <text evidence="1">The sequence shown here is derived from an EMBL/GenBank/DDBJ whole genome shotgun (WGS) entry which is preliminary data.</text>
</comment>
<evidence type="ECO:0000313" key="2">
    <source>
        <dbReference type="Proteomes" id="UP000828390"/>
    </source>
</evidence>
<reference evidence="1" key="1">
    <citation type="journal article" date="2019" name="bioRxiv">
        <title>The Genome of the Zebra Mussel, Dreissena polymorpha: A Resource for Invasive Species Research.</title>
        <authorList>
            <person name="McCartney M.A."/>
            <person name="Auch B."/>
            <person name="Kono T."/>
            <person name="Mallez S."/>
            <person name="Zhang Y."/>
            <person name="Obille A."/>
            <person name="Becker A."/>
            <person name="Abrahante J.E."/>
            <person name="Garbe J."/>
            <person name="Badalamenti J.P."/>
            <person name="Herman A."/>
            <person name="Mangelson H."/>
            <person name="Liachko I."/>
            <person name="Sullivan S."/>
            <person name="Sone E.D."/>
            <person name="Koren S."/>
            <person name="Silverstein K.A.T."/>
            <person name="Beckman K.B."/>
            <person name="Gohl D.M."/>
        </authorList>
    </citation>
    <scope>NUCLEOTIDE SEQUENCE</scope>
    <source>
        <strain evidence="1">Duluth1</strain>
        <tissue evidence="1">Whole animal</tissue>
    </source>
</reference>
<keyword evidence="2" id="KW-1185">Reference proteome</keyword>
<gene>
    <name evidence="1" type="ORF">DPMN_144367</name>
</gene>
<evidence type="ECO:0000313" key="1">
    <source>
        <dbReference type="EMBL" id="KAH3815834.1"/>
    </source>
</evidence>
<reference evidence="1" key="2">
    <citation type="submission" date="2020-11" db="EMBL/GenBank/DDBJ databases">
        <authorList>
            <person name="McCartney M.A."/>
            <person name="Auch B."/>
            <person name="Kono T."/>
            <person name="Mallez S."/>
            <person name="Becker A."/>
            <person name="Gohl D.M."/>
            <person name="Silverstein K.A.T."/>
            <person name="Koren S."/>
            <person name="Bechman K.B."/>
            <person name="Herman A."/>
            <person name="Abrahante J.E."/>
            <person name="Garbe J."/>
        </authorList>
    </citation>
    <scope>NUCLEOTIDE SEQUENCE</scope>
    <source>
        <strain evidence="1">Duluth1</strain>
        <tissue evidence="1">Whole animal</tissue>
    </source>
</reference>
<sequence>MVLKLDTLSCSNHDKIARATQADEQFQVLATVIFEDGQKTKAKFPVEAVPFWDYRVEISNLQWSLYRGRTRVYPERNENRTLKATTYVAI</sequence>
<dbReference type="Proteomes" id="UP000828390">
    <property type="component" value="Unassembled WGS sequence"/>
</dbReference>
<name>A0A9D4GI21_DREPO</name>
<protein>
    <submittedName>
        <fullName evidence="1">Uncharacterized protein</fullName>
    </submittedName>
</protein>